<gene>
    <name evidence="2" type="ORF">PCOR1329_LOCUS78195</name>
</gene>
<keyword evidence="3" id="KW-1185">Reference proteome</keyword>
<evidence type="ECO:0000313" key="3">
    <source>
        <dbReference type="Proteomes" id="UP001189429"/>
    </source>
</evidence>
<comment type="caution">
    <text evidence="2">The sequence shown here is derived from an EMBL/GenBank/DDBJ whole genome shotgun (WGS) entry which is preliminary data.</text>
</comment>
<dbReference type="SUPFAM" id="SSF48452">
    <property type="entry name" value="TPR-like"/>
    <property type="match status" value="1"/>
</dbReference>
<sequence length="277" mass="29757">SQGHRPKYPSVESPLEGRREDLEARDSFLGKLCRGRLALAQGLAADAEKLWQQAAAEFPRRVEPLVELWQLHSWQGAHKKAVLVMQRAVDSATSPESELGQYVTVDVDVLLRHKAWAGAAGTLGLEHVAHLLLGRSLRRCGLWTDAWNALQAGNGGCSGPAPGPFAYQLVKVCVAALQDLIAQAQQRQGAGAIGGQPGAAGAEAAAAAAGPEAAALALWAGRARSQLQAFSQHERTDADRRKGSQWRSRLGVCLELMEDLERRPQPDAPAPQDLPER</sequence>
<feature type="non-terminal residue" evidence="2">
    <location>
        <position position="1"/>
    </location>
</feature>
<dbReference type="Gene3D" id="1.25.40.10">
    <property type="entry name" value="Tetratricopeptide repeat domain"/>
    <property type="match status" value="1"/>
</dbReference>
<dbReference type="Proteomes" id="UP001189429">
    <property type="component" value="Unassembled WGS sequence"/>
</dbReference>
<feature type="region of interest" description="Disordered" evidence="1">
    <location>
        <begin position="257"/>
        <end position="277"/>
    </location>
</feature>
<name>A0ABN9XR40_9DINO</name>
<evidence type="ECO:0000313" key="2">
    <source>
        <dbReference type="EMBL" id="CAK0901123.1"/>
    </source>
</evidence>
<organism evidence="2 3">
    <name type="scientific">Prorocentrum cordatum</name>
    <dbReference type="NCBI Taxonomy" id="2364126"/>
    <lineage>
        <taxon>Eukaryota</taxon>
        <taxon>Sar</taxon>
        <taxon>Alveolata</taxon>
        <taxon>Dinophyceae</taxon>
        <taxon>Prorocentrales</taxon>
        <taxon>Prorocentraceae</taxon>
        <taxon>Prorocentrum</taxon>
    </lineage>
</organism>
<accession>A0ABN9XR40</accession>
<reference evidence="2" key="1">
    <citation type="submission" date="2023-10" db="EMBL/GenBank/DDBJ databases">
        <authorList>
            <person name="Chen Y."/>
            <person name="Shah S."/>
            <person name="Dougan E. K."/>
            <person name="Thang M."/>
            <person name="Chan C."/>
        </authorList>
    </citation>
    <scope>NUCLEOTIDE SEQUENCE [LARGE SCALE GENOMIC DNA]</scope>
</reference>
<dbReference type="EMBL" id="CAUYUJ010020886">
    <property type="protein sequence ID" value="CAK0901123.1"/>
    <property type="molecule type" value="Genomic_DNA"/>
</dbReference>
<evidence type="ECO:0000256" key="1">
    <source>
        <dbReference type="SAM" id="MobiDB-lite"/>
    </source>
</evidence>
<dbReference type="InterPro" id="IPR011990">
    <property type="entry name" value="TPR-like_helical_dom_sf"/>
</dbReference>
<protein>
    <submittedName>
        <fullName evidence="2">Uncharacterized protein</fullName>
    </submittedName>
</protein>
<proteinExistence type="predicted"/>